<accession>A0ACC3SHR0</accession>
<keyword evidence="2" id="KW-1185">Reference proteome</keyword>
<dbReference type="Proteomes" id="UP001320706">
    <property type="component" value="Unassembled WGS sequence"/>
</dbReference>
<sequence>MSTTVDKIKEIEAEMAKTQKNKATSFHLGQLKAKLAKLKRELLTPTSSGGGAGVGFDVARTGVASVGFIGFPSVGKSTLMSRLTGQHSEAAAYEFTTLTTVPGQVLYNGAKIQILDLPGIIQGAKDGKGRGRQVIAVAKTCHLIFIVLDVNKPLTDKRVIENELEGFGIRINKQPPNINFKKKDKGGLNITSTVPLTHIDHSEIKAVMAEYKISSADIAIRCDATIDDLIDVLEAKSRSYIPVIYALNKIDAISIEELDLLYRIPNACPISSEHGWNVDELLEQMWDKLNLRRVYTKPKGRMPDYTAPVVLRANACTVEDFCNAIHKTIVEQFKIAIVYGKSVRHQPQRVGLSHELADEDITGVTALRMNMEYGVCLRTLGFNSFGRFGCFCLGTASLPRLCKPWESHTYSGSGGHLYDADMRLLSCPSQGLPTTPIYDWPDARGTYLLAAWLPTRNCIPPFGVPLILGHKVIDSETSLVADVGPRVSWRSVEDCSVSAVICRSVLWRALAAKSGWYWPSILCQASTMHS</sequence>
<organism evidence="1 2">
    <name type="scientific">Zalaria obscura</name>
    <dbReference type="NCBI Taxonomy" id="2024903"/>
    <lineage>
        <taxon>Eukaryota</taxon>
        <taxon>Fungi</taxon>
        <taxon>Dikarya</taxon>
        <taxon>Ascomycota</taxon>
        <taxon>Pezizomycotina</taxon>
        <taxon>Dothideomycetes</taxon>
        <taxon>Dothideomycetidae</taxon>
        <taxon>Dothideales</taxon>
        <taxon>Zalariaceae</taxon>
        <taxon>Zalaria</taxon>
    </lineage>
</organism>
<evidence type="ECO:0000313" key="1">
    <source>
        <dbReference type="EMBL" id="KAK8213564.1"/>
    </source>
</evidence>
<dbReference type="EMBL" id="JAMKPW020000011">
    <property type="protein sequence ID" value="KAK8213564.1"/>
    <property type="molecule type" value="Genomic_DNA"/>
</dbReference>
<comment type="caution">
    <text evidence="1">The sequence shown here is derived from an EMBL/GenBank/DDBJ whole genome shotgun (WGS) entry which is preliminary data.</text>
</comment>
<gene>
    <name evidence="1" type="primary">RBG1</name>
    <name evidence="1" type="ORF">M8818_002866</name>
</gene>
<protein>
    <submittedName>
        <fullName evidence="1">GTP-binding protein rbg1</fullName>
    </submittedName>
</protein>
<proteinExistence type="predicted"/>
<reference evidence="1" key="1">
    <citation type="submission" date="2024-02" db="EMBL/GenBank/DDBJ databases">
        <title>Metagenome Assembled Genome of Zalaria obscura JY119.</title>
        <authorList>
            <person name="Vighnesh L."/>
            <person name="Jagadeeshwari U."/>
            <person name="Venkata Ramana C."/>
            <person name="Sasikala C."/>
        </authorList>
    </citation>
    <scope>NUCLEOTIDE SEQUENCE</scope>
    <source>
        <strain evidence="1">JY119</strain>
    </source>
</reference>
<evidence type="ECO:0000313" key="2">
    <source>
        <dbReference type="Proteomes" id="UP001320706"/>
    </source>
</evidence>
<name>A0ACC3SHR0_9PEZI</name>